<feature type="transmembrane region" description="Helical" evidence="8">
    <location>
        <begin position="348"/>
        <end position="366"/>
    </location>
</feature>
<name>A0A6H0Y2Q7_9PEZI</name>
<organism evidence="9 10">
    <name type="scientific">Peltaster fructicola</name>
    <dbReference type="NCBI Taxonomy" id="286661"/>
    <lineage>
        <taxon>Eukaryota</taxon>
        <taxon>Fungi</taxon>
        <taxon>Dikarya</taxon>
        <taxon>Ascomycota</taxon>
        <taxon>Pezizomycotina</taxon>
        <taxon>Dothideomycetes</taxon>
        <taxon>Dothideomycetes incertae sedis</taxon>
        <taxon>Peltaster</taxon>
    </lineage>
</organism>
<keyword evidence="6 8" id="KW-0472">Membrane</keyword>
<dbReference type="GO" id="GO:0005789">
    <property type="term" value="C:endoplasmic reticulum membrane"/>
    <property type="evidence" value="ECO:0007669"/>
    <property type="project" value="UniProtKB-SubCell"/>
</dbReference>
<dbReference type="AlphaFoldDB" id="A0A6H0Y2Q7"/>
<dbReference type="Pfam" id="PF07281">
    <property type="entry name" value="INSIG"/>
    <property type="match status" value="1"/>
</dbReference>
<dbReference type="Proteomes" id="UP000503462">
    <property type="component" value="Chromosome 4"/>
</dbReference>
<feature type="compositionally biased region" description="Basic and acidic residues" evidence="7">
    <location>
        <begin position="118"/>
        <end position="131"/>
    </location>
</feature>
<keyword evidence="5 8" id="KW-1133">Transmembrane helix</keyword>
<dbReference type="PANTHER" id="PTHR15301">
    <property type="entry name" value="INSULIN-INDUCED GENE 1"/>
    <property type="match status" value="1"/>
</dbReference>
<evidence type="ECO:0000256" key="1">
    <source>
        <dbReference type="ARBA" id="ARBA00004477"/>
    </source>
</evidence>
<comment type="similarity">
    <text evidence="2">Belongs to the INSIG family.</text>
</comment>
<feature type="region of interest" description="Disordered" evidence="7">
    <location>
        <begin position="1"/>
        <end position="60"/>
    </location>
</feature>
<keyword evidence="4" id="KW-0256">Endoplasmic reticulum</keyword>
<accession>A0A6H0Y2Q7</accession>
<evidence type="ECO:0000256" key="7">
    <source>
        <dbReference type="SAM" id="MobiDB-lite"/>
    </source>
</evidence>
<evidence type="ECO:0000313" key="10">
    <source>
        <dbReference type="Proteomes" id="UP000503462"/>
    </source>
</evidence>
<evidence type="ECO:0000256" key="2">
    <source>
        <dbReference type="ARBA" id="ARBA00007475"/>
    </source>
</evidence>
<evidence type="ECO:0000256" key="3">
    <source>
        <dbReference type="ARBA" id="ARBA00022692"/>
    </source>
</evidence>
<dbReference type="EMBL" id="CP051142">
    <property type="protein sequence ID" value="QIX00920.1"/>
    <property type="molecule type" value="Genomic_DNA"/>
</dbReference>
<evidence type="ECO:0000256" key="8">
    <source>
        <dbReference type="SAM" id="Phobius"/>
    </source>
</evidence>
<comment type="subcellular location">
    <subcellularLocation>
        <location evidence="1">Endoplasmic reticulum membrane</location>
        <topology evidence="1">Multi-pass membrane protein</topology>
    </subcellularLocation>
</comment>
<feature type="region of interest" description="Disordered" evidence="7">
    <location>
        <begin position="79"/>
        <end position="98"/>
    </location>
</feature>
<reference evidence="9 10" key="1">
    <citation type="journal article" date="2016" name="Sci. Rep.">
        <title>Peltaster fructicola genome reveals evolution from an invasive phytopathogen to an ectophytic parasite.</title>
        <authorList>
            <person name="Xu C."/>
            <person name="Chen H."/>
            <person name="Gleason M.L."/>
            <person name="Xu J.R."/>
            <person name="Liu H."/>
            <person name="Zhang R."/>
            <person name="Sun G."/>
        </authorList>
    </citation>
    <scope>NUCLEOTIDE SEQUENCE [LARGE SCALE GENOMIC DNA]</scope>
    <source>
        <strain evidence="9 10">LNHT1506</strain>
    </source>
</reference>
<dbReference type="PANTHER" id="PTHR15301:SF3">
    <property type="entry name" value="PROTEIN NSG1-RELATED"/>
    <property type="match status" value="1"/>
</dbReference>
<feature type="compositionally biased region" description="Polar residues" evidence="7">
    <location>
        <begin position="35"/>
        <end position="46"/>
    </location>
</feature>
<feature type="transmembrane region" description="Helical" evidence="8">
    <location>
        <begin position="145"/>
        <end position="167"/>
    </location>
</feature>
<dbReference type="InterPro" id="IPR025929">
    <property type="entry name" value="INSIG_fam"/>
</dbReference>
<keyword evidence="3 8" id="KW-0812">Transmembrane</keyword>
<protein>
    <submittedName>
        <fullName evidence="9">Uncharacterized protein</fullName>
    </submittedName>
</protein>
<proteinExistence type="inferred from homology"/>
<evidence type="ECO:0000256" key="4">
    <source>
        <dbReference type="ARBA" id="ARBA00022824"/>
    </source>
</evidence>
<keyword evidence="10" id="KW-1185">Reference proteome</keyword>
<evidence type="ECO:0000256" key="6">
    <source>
        <dbReference type="ARBA" id="ARBA00023136"/>
    </source>
</evidence>
<gene>
    <name evidence="9" type="ORF">AMS68_006437</name>
</gene>
<feature type="region of interest" description="Disordered" evidence="7">
    <location>
        <begin position="115"/>
        <end position="136"/>
    </location>
</feature>
<dbReference type="GO" id="GO:0016126">
    <property type="term" value="P:sterol biosynthetic process"/>
    <property type="evidence" value="ECO:0007669"/>
    <property type="project" value="TreeGrafter"/>
</dbReference>
<evidence type="ECO:0000256" key="5">
    <source>
        <dbReference type="ARBA" id="ARBA00022989"/>
    </source>
</evidence>
<sequence>MSSVNVNTEDAAKPLPRRAFDLNTPTSTPSTPASEQHSFSTVQNGRPNGDGATTPARTRSILNLTSSTLFGIYRDTDYTTEKEEPSTPWGTGAQTPVDGRRSSIEMLRNSIPDAFSRASKDSRPKRKDLAATRKRPHHVRKGFRGYWLPVIGTTVALFAVGVLYGLLVSHLHNRDDVAPVKVEGIDHGAWEYLVLWGLAGIVLGYTLPAVDSFWYSTEEERAERTGRGSGGWNDVVRSIGAFVGVAFAIRKLPWQSTLQLSLTLALANPAVWYLIDRSVPGFIVSAANAFTGTAVCLLVNPGLVPPPSTGTRLPTHIVKRMGTNSTAPIAHDASNLVLGFFSEESVGVATWIASVLFVSAVCFGNIGRRLASQK</sequence>
<feature type="transmembrane region" description="Helical" evidence="8">
    <location>
        <begin position="282"/>
        <end position="304"/>
    </location>
</feature>
<feature type="compositionally biased region" description="Low complexity" evidence="7">
    <location>
        <begin position="24"/>
        <end position="34"/>
    </location>
</feature>
<feature type="transmembrane region" description="Helical" evidence="8">
    <location>
        <begin position="193"/>
        <end position="214"/>
    </location>
</feature>
<dbReference type="OrthoDB" id="205546at2759"/>
<evidence type="ECO:0000313" key="9">
    <source>
        <dbReference type="EMBL" id="QIX00920.1"/>
    </source>
</evidence>